<name>A0AAE0P4K9_9PEZI</name>
<evidence type="ECO:0000313" key="2">
    <source>
        <dbReference type="EMBL" id="KAK3393155.1"/>
    </source>
</evidence>
<feature type="region of interest" description="Disordered" evidence="1">
    <location>
        <begin position="94"/>
        <end position="143"/>
    </location>
</feature>
<reference evidence="2" key="1">
    <citation type="journal article" date="2023" name="Mol. Phylogenet. Evol.">
        <title>Genome-scale phylogeny and comparative genomics of the fungal order Sordariales.</title>
        <authorList>
            <person name="Hensen N."/>
            <person name="Bonometti L."/>
            <person name="Westerberg I."/>
            <person name="Brannstrom I.O."/>
            <person name="Guillou S."/>
            <person name="Cros-Aarteil S."/>
            <person name="Calhoun S."/>
            <person name="Haridas S."/>
            <person name="Kuo A."/>
            <person name="Mondo S."/>
            <person name="Pangilinan J."/>
            <person name="Riley R."/>
            <person name="LaButti K."/>
            <person name="Andreopoulos B."/>
            <person name="Lipzen A."/>
            <person name="Chen C."/>
            <person name="Yan M."/>
            <person name="Daum C."/>
            <person name="Ng V."/>
            <person name="Clum A."/>
            <person name="Steindorff A."/>
            <person name="Ohm R.A."/>
            <person name="Martin F."/>
            <person name="Silar P."/>
            <person name="Natvig D.O."/>
            <person name="Lalanne C."/>
            <person name="Gautier V."/>
            <person name="Ament-Velasquez S.L."/>
            <person name="Kruys A."/>
            <person name="Hutchinson M.I."/>
            <person name="Powell A.J."/>
            <person name="Barry K."/>
            <person name="Miller A.N."/>
            <person name="Grigoriev I.V."/>
            <person name="Debuchy R."/>
            <person name="Gladieux P."/>
            <person name="Hiltunen Thoren M."/>
            <person name="Johannesson H."/>
        </authorList>
    </citation>
    <scope>NUCLEOTIDE SEQUENCE</scope>
    <source>
        <strain evidence="2">CBS 232.78</strain>
    </source>
</reference>
<protein>
    <recommendedName>
        <fullName evidence="4">Apple domain-containing protein</fullName>
    </recommendedName>
</protein>
<accession>A0AAE0P4K9</accession>
<evidence type="ECO:0008006" key="4">
    <source>
        <dbReference type="Google" id="ProtNLM"/>
    </source>
</evidence>
<evidence type="ECO:0000313" key="3">
    <source>
        <dbReference type="Proteomes" id="UP001285441"/>
    </source>
</evidence>
<proteinExistence type="predicted"/>
<feature type="compositionally biased region" description="Low complexity" evidence="1">
    <location>
        <begin position="132"/>
        <end position="143"/>
    </location>
</feature>
<evidence type="ECO:0000256" key="1">
    <source>
        <dbReference type="SAM" id="MobiDB-lite"/>
    </source>
</evidence>
<feature type="compositionally biased region" description="Low complexity" evidence="1">
    <location>
        <begin position="94"/>
        <end position="112"/>
    </location>
</feature>
<sequence length="256" mass="26640">MDMSRQAMENNQHTFVPALQHDANSQDSRHFQDIYVQHFLDEKAPLPAPSGHPYQGTQTTLVPQQSIYGGMVLLGVAVGVGVGVGVGNQGHNPSVPAAAATASSSSSSSSVSLTETPTTAPFSPPAVTPKLSTSRTSTAAKTTATASVCPGVQNKNYAASNGKVFLHICGVDYGGKGEAKDIGHEDTSTFDNCVEKCAARDDCTGAGWGVMIGDATDEHTCWMKTNLTKSHTATGSWNFAVLLAGPEPANTTITDE</sequence>
<reference evidence="2" key="2">
    <citation type="submission" date="2023-06" db="EMBL/GenBank/DDBJ databases">
        <authorList>
            <consortium name="Lawrence Berkeley National Laboratory"/>
            <person name="Haridas S."/>
            <person name="Hensen N."/>
            <person name="Bonometti L."/>
            <person name="Westerberg I."/>
            <person name="Brannstrom I.O."/>
            <person name="Guillou S."/>
            <person name="Cros-Aarteil S."/>
            <person name="Calhoun S."/>
            <person name="Kuo A."/>
            <person name="Mondo S."/>
            <person name="Pangilinan J."/>
            <person name="Riley R."/>
            <person name="LaButti K."/>
            <person name="Andreopoulos B."/>
            <person name="Lipzen A."/>
            <person name="Chen C."/>
            <person name="Yanf M."/>
            <person name="Daum C."/>
            <person name="Ng V."/>
            <person name="Clum A."/>
            <person name="Steindorff A."/>
            <person name="Ohm R."/>
            <person name="Martin F."/>
            <person name="Silar P."/>
            <person name="Natvig D."/>
            <person name="Lalanne C."/>
            <person name="Gautier V."/>
            <person name="Ament-velasquez S.L."/>
            <person name="Kruys A."/>
            <person name="Hutchinson M.I."/>
            <person name="Powell A.J."/>
            <person name="Barry K."/>
            <person name="Miller A.N."/>
            <person name="Grigoriev I.V."/>
            <person name="Debuchy R."/>
            <person name="Gladieux P."/>
            <person name="Thoren M.H."/>
            <person name="Johannesson H."/>
        </authorList>
    </citation>
    <scope>NUCLEOTIDE SEQUENCE</scope>
    <source>
        <strain evidence="2">CBS 232.78</strain>
    </source>
</reference>
<dbReference type="AlphaFoldDB" id="A0AAE0P4K9"/>
<gene>
    <name evidence="2" type="ORF">B0H63DRAFT_530827</name>
</gene>
<dbReference type="EMBL" id="JAULSW010000001">
    <property type="protein sequence ID" value="KAK3393155.1"/>
    <property type="molecule type" value="Genomic_DNA"/>
</dbReference>
<keyword evidence="3" id="KW-1185">Reference proteome</keyword>
<dbReference type="Gene3D" id="3.50.4.10">
    <property type="entry name" value="Hepatocyte Growth Factor"/>
    <property type="match status" value="1"/>
</dbReference>
<organism evidence="2 3">
    <name type="scientific">Podospora didyma</name>
    <dbReference type="NCBI Taxonomy" id="330526"/>
    <lineage>
        <taxon>Eukaryota</taxon>
        <taxon>Fungi</taxon>
        <taxon>Dikarya</taxon>
        <taxon>Ascomycota</taxon>
        <taxon>Pezizomycotina</taxon>
        <taxon>Sordariomycetes</taxon>
        <taxon>Sordariomycetidae</taxon>
        <taxon>Sordariales</taxon>
        <taxon>Podosporaceae</taxon>
        <taxon>Podospora</taxon>
    </lineage>
</organism>
<comment type="caution">
    <text evidence="2">The sequence shown here is derived from an EMBL/GenBank/DDBJ whole genome shotgun (WGS) entry which is preliminary data.</text>
</comment>
<dbReference type="Proteomes" id="UP001285441">
    <property type="component" value="Unassembled WGS sequence"/>
</dbReference>